<dbReference type="InterPro" id="IPR007375">
    <property type="entry name" value="SoxG"/>
</dbReference>
<evidence type="ECO:0000313" key="1">
    <source>
        <dbReference type="EMBL" id="SPK76903.1"/>
    </source>
</evidence>
<dbReference type="Pfam" id="PF04268">
    <property type="entry name" value="SoxG"/>
    <property type="match status" value="1"/>
</dbReference>
<organism evidence="1 2">
    <name type="scientific">Cupriavidus taiwanensis</name>
    <dbReference type="NCBI Taxonomy" id="164546"/>
    <lineage>
        <taxon>Bacteria</taxon>
        <taxon>Pseudomonadati</taxon>
        <taxon>Pseudomonadota</taxon>
        <taxon>Betaproteobacteria</taxon>
        <taxon>Burkholderiales</taxon>
        <taxon>Burkholderiaceae</taxon>
        <taxon>Cupriavidus</taxon>
    </lineage>
</organism>
<geneLocation type="plasmid" evidence="1">
    <name>II</name>
</geneLocation>
<dbReference type="Proteomes" id="UP000255505">
    <property type="component" value="Plasmid II"/>
</dbReference>
<sequence>MWNEAGNATPVADMPASDARKRGVRLESPFIGAAALLNAQQARASKQFAMRERPFLDLVNVRGDLSDPLFVDAFESVVGCIPPAAPNTVARSAAYDVLWLGPDEWLVRSNEPVPAGVLEPKLAQAVVGAYAAAVDVGSGYTVVEISGERARDVLARGCPLDLHPRVLKPGQCVQSHYFKASIVLVPTGAARFEIVVRRSFADYFCRIMLDAAKPLTS</sequence>
<dbReference type="Gene3D" id="3.30.1360.120">
    <property type="entry name" value="Probable tRNA modification gtpase trme, domain 1"/>
    <property type="match status" value="1"/>
</dbReference>
<reference evidence="1 2" key="1">
    <citation type="submission" date="2018-01" db="EMBL/GenBank/DDBJ databases">
        <authorList>
            <person name="Gaut B.S."/>
            <person name="Morton B.R."/>
            <person name="Clegg M.T."/>
            <person name="Duvall M.R."/>
        </authorList>
    </citation>
    <scope>NUCLEOTIDE SEQUENCE [LARGE SCALE GENOMIC DNA]</scope>
    <source>
        <strain evidence="1">Cupriavidus taiwanensis LMG 19425</strain>
        <plasmid evidence="2">Plasmid ii</plasmid>
    </source>
</reference>
<evidence type="ECO:0000313" key="2">
    <source>
        <dbReference type="Proteomes" id="UP000255505"/>
    </source>
</evidence>
<accession>A0A375IQE8</accession>
<proteinExistence type="predicted"/>
<dbReference type="EMBL" id="LT991977">
    <property type="protein sequence ID" value="SPK76903.1"/>
    <property type="molecule type" value="Genomic_DNA"/>
</dbReference>
<gene>
    <name evidence="1" type="ORF">CT19425_MP80532</name>
</gene>
<name>A0A375IQE8_9BURK</name>
<dbReference type="RefSeq" id="WP_115666305.1">
    <property type="nucleotide sequence ID" value="NZ_JAYMSA010000002.1"/>
</dbReference>
<dbReference type="SUPFAM" id="SSF103025">
    <property type="entry name" value="Folate-binding domain"/>
    <property type="match status" value="1"/>
</dbReference>
<protein>
    <submittedName>
        <fullName evidence="1">Sarcosine oxidase, gamma subunit</fullName>
    </submittedName>
</protein>
<dbReference type="AlphaFoldDB" id="A0A375IQE8"/>
<dbReference type="InterPro" id="IPR027266">
    <property type="entry name" value="TrmE/GcvT-like"/>
</dbReference>
<keyword evidence="1" id="KW-0614">Plasmid</keyword>
<dbReference type="Gene3D" id="3.30.70.1520">
    <property type="entry name" value="Heterotetrameric sarcosine oxidase"/>
    <property type="match status" value="1"/>
</dbReference>